<reference evidence="1" key="1">
    <citation type="submission" date="2014-11" db="EMBL/GenBank/DDBJ databases">
        <authorList>
            <person name="Amaro Gonzalez C."/>
        </authorList>
    </citation>
    <scope>NUCLEOTIDE SEQUENCE</scope>
</reference>
<sequence>MEAKRNMRHFHCSWLVMAESQFASINNGLASIFSVCTSASL</sequence>
<dbReference type="AlphaFoldDB" id="A0A0E9RAU4"/>
<protein>
    <submittedName>
        <fullName evidence="1">Uncharacterized protein</fullName>
    </submittedName>
</protein>
<reference evidence="1" key="2">
    <citation type="journal article" date="2015" name="Fish Shellfish Immunol.">
        <title>Early steps in the European eel (Anguilla anguilla)-Vibrio vulnificus interaction in the gills: Role of the RtxA13 toxin.</title>
        <authorList>
            <person name="Callol A."/>
            <person name="Pajuelo D."/>
            <person name="Ebbesson L."/>
            <person name="Teles M."/>
            <person name="MacKenzie S."/>
            <person name="Amaro C."/>
        </authorList>
    </citation>
    <scope>NUCLEOTIDE SEQUENCE</scope>
</reference>
<accession>A0A0E9RAU4</accession>
<proteinExistence type="predicted"/>
<dbReference type="EMBL" id="GBXM01098393">
    <property type="protein sequence ID" value="JAH10184.1"/>
    <property type="molecule type" value="Transcribed_RNA"/>
</dbReference>
<organism evidence="1">
    <name type="scientific">Anguilla anguilla</name>
    <name type="common">European freshwater eel</name>
    <name type="synonym">Muraena anguilla</name>
    <dbReference type="NCBI Taxonomy" id="7936"/>
    <lineage>
        <taxon>Eukaryota</taxon>
        <taxon>Metazoa</taxon>
        <taxon>Chordata</taxon>
        <taxon>Craniata</taxon>
        <taxon>Vertebrata</taxon>
        <taxon>Euteleostomi</taxon>
        <taxon>Actinopterygii</taxon>
        <taxon>Neopterygii</taxon>
        <taxon>Teleostei</taxon>
        <taxon>Anguilliformes</taxon>
        <taxon>Anguillidae</taxon>
        <taxon>Anguilla</taxon>
    </lineage>
</organism>
<dbReference type="EMBL" id="GBXM01083119">
    <property type="protein sequence ID" value="JAH25458.1"/>
    <property type="molecule type" value="Transcribed_RNA"/>
</dbReference>
<evidence type="ECO:0000313" key="1">
    <source>
        <dbReference type="EMBL" id="JAH25458.1"/>
    </source>
</evidence>
<name>A0A0E9RAU4_ANGAN</name>